<dbReference type="GO" id="GO:0005829">
    <property type="term" value="C:cytosol"/>
    <property type="evidence" value="ECO:0007669"/>
    <property type="project" value="TreeGrafter"/>
</dbReference>
<dbReference type="GO" id="GO:0006567">
    <property type="term" value="P:L-threonine catabolic process"/>
    <property type="evidence" value="ECO:0007669"/>
    <property type="project" value="TreeGrafter"/>
</dbReference>
<dbReference type="GO" id="GO:0008732">
    <property type="term" value="F:L-allo-threonine aldolase activity"/>
    <property type="evidence" value="ECO:0007669"/>
    <property type="project" value="UniProtKB-EC"/>
</dbReference>
<evidence type="ECO:0000256" key="3">
    <source>
        <dbReference type="ARBA" id="ARBA00022898"/>
    </source>
</evidence>
<dbReference type="RefSeq" id="WP_145416321.1">
    <property type="nucleotide sequence ID" value="NZ_CP036526.1"/>
</dbReference>
<comment type="cofactor">
    <cofactor evidence="1">
        <name>pyridoxal 5'-phosphate</name>
        <dbReference type="ChEBI" id="CHEBI:597326"/>
    </cofactor>
</comment>
<dbReference type="InterPro" id="IPR001597">
    <property type="entry name" value="ArAA_b-elim_lyase/Thr_aldolase"/>
</dbReference>
<evidence type="ECO:0000256" key="4">
    <source>
        <dbReference type="ARBA" id="ARBA00023239"/>
    </source>
</evidence>
<evidence type="ECO:0000256" key="2">
    <source>
        <dbReference type="ARBA" id="ARBA00006966"/>
    </source>
</evidence>
<dbReference type="PANTHER" id="PTHR48097:SF9">
    <property type="entry name" value="L-THREONINE ALDOLASE"/>
    <property type="match status" value="1"/>
</dbReference>
<dbReference type="GO" id="GO:0006545">
    <property type="term" value="P:glycine biosynthetic process"/>
    <property type="evidence" value="ECO:0007669"/>
    <property type="project" value="TreeGrafter"/>
</dbReference>
<dbReference type="CDD" id="cd06502">
    <property type="entry name" value="TA_like"/>
    <property type="match status" value="1"/>
</dbReference>
<dbReference type="Proteomes" id="UP000319817">
    <property type="component" value="Chromosome"/>
</dbReference>
<dbReference type="InterPro" id="IPR015422">
    <property type="entry name" value="PyrdxlP-dep_Trfase_small"/>
</dbReference>
<dbReference type="InterPro" id="IPR015421">
    <property type="entry name" value="PyrdxlP-dep_Trfase_major"/>
</dbReference>
<dbReference type="InterPro" id="IPR015424">
    <property type="entry name" value="PyrdxlP-dep_Trfase"/>
</dbReference>
<keyword evidence="3" id="KW-0663">Pyridoxal phosphate</keyword>
<dbReference type="InterPro" id="IPR023603">
    <property type="entry name" value="Low_specificity_L-TA-like"/>
</dbReference>
<dbReference type="PIRSF" id="PIRSF017617">
    <property type="entry name" value="Thr_aldolase"/>
    <property type="match status" value="1"/>
</dbReference>
<gene>
    <name evidence="7" type="primary">ltaA</name>
    <name evidence="7" type="ORF">K239x_07830</name>
</gene>
<sequence>MPSEIDLRSDTVTQPTDPMRQAMASAHVGDAVIDVDPTLDRLEKRSAEILGKAAAIFVPSGSMANQIAVRVHCGMGNGFICEGNSHVYHYEQGAFAALSGLIAQTVFGDGGVLTVDDLRSQIHPEDDHSVRTKLLCIENTHNRWGGRIQPQKEVVAACDWAHGQGVQCHLDGARLWNASVASGATEKELCDPFDSVGVCFSKGLGAPVGSVLAGSESFISEARRCRKLFGGAMRQAGIIAAGALYALENHRERLADDHTHAKQLGDAIEACGSLSLRDGRIDTNMIVFDVDAGFCTAADFQAKLESQGVRCFAIGDQAVRLVTHLDVNTQQIETACGMIQAVAK</sequence>
<proteinExistence type="inferred from homology"/>
<comment type="similarity">
    <text evidence="2">Belongs to the threonine aldolase family.</text>
</comment>
<dbReference type="EC" id="4.1.2.49" evidence="7"/>
<keyword evidence="8" id="KW-1185">Reference proteome</keyword>
<dbReference type="FunFam" id="3.40.640.10:FF:000030">
    <property type="entry name" value="Low-specificity L-threonine aldolase"/>
    <property type="match status" value="1"/>
</dbReference>
<dbReference type="Gene3D" id="3.90.1150.10">
    <property type="entry name" value="Aspartate Aminotransferase, domain 1"/>
    <property type="match status" value="1"/>
</dbReference>
<dbReference type="SUPFAM" id="SSF53383">
    <property type="entry name" value="PLP-dependent transferases"/>
    <property type="match status" value="1"/>
</dbReference>
<evidence type="ECO:0000256" key="5">
    <source>
        <dbReference type="PIRSR" id="PIRSR017617-1"/>
    </source>
</evidence>
<dbReference type="AlphaFoldDB" id="A0A517NNY5"/>
<protein>
    <submittedName>
        <fullName evidence="7">L-allo-threonine aldolase</fullName>
        <ecNumber evidence="7">4.1.2.49</ecNumber>
    </submittedName>
</protein>
<keyword evidence="4 7" id="KW-0456">Lyase</keyword>
<dbReference type="Gene3D" id="3.40.640.10">
    <property type="entry name" value="Type I PLP-dependent aspartate aminotransferase-like (Major domain)"/>
    <property type="match status" value="1"/>
</dbReference>
<name>A0A517NNY5_9BACT</name>
<dbReference type="PANTHER" id="PTHR48097">
    <property type="entry name" value="L-THREONINE ALDOLASE-RELATED"/>
    <property type="match status" value="1"/>
</dbReference>
<organism evidence="7 8">
    <name type="scientific">Stieleria marina</name>
    <dbReference type="NCBI Taxonomy" id="1930275"/>
    <lineage>
        <taxon>Bacteria</taxon>
        <taxon>Pseudomonadati</taxon>
        <taxon>Planctomycetota</taxon>
        <taxon>Planctomycetia</taxon>
        <taxon>Pirellulales</taxon>
        <taxon>Pirellulaceae</taxon>
        <taxon>Stieleria</taxon>
    </lineage>
</organism>
<reference evidence="7 8" key="1">
    <citation type="submission" date="2019-02" db="EMBL/GenBank/DDBJ databases">
        <title>Deep-cultivation of Planctomycetes and their phenomic and genomic characterization uncovers novel biology.</title>
        <authorList>
            <person name="Wiegand S."/>
            <person name="Jogler M."/>
            <person name="Boedeker C."/>
            <person name="Pinto D."/>
            <person name="Vollmers J."/>
            <person name="Rivas-Marin E."/>
            <person name="Kohn T."/>
            <person name="Peeters S.H."/>
            <person name="Heuer A."/>
            <person name="Rast P."/>
            <person name="Oberbeckmann S."/>
            <person name="Bunk B."/>
            <person name="Jeske O."/>
            <person name="Meyerdierks A."/>
            <person name="Storesund J.E."/>
            <person name="Kallscheuer N."/>
            <person name="Luecker S."/>
            <person name="Lage O.M."/>
            <person name="Pohl T."/>
            <person name="Merkel B.J."/>
            <person name="Hornburger P."/>
            <person name="Mueller R.-W."/>
            <person name="Bruemmer F."/>
            <person name="Labrenz M."/>
            <person name="Spormann A.M."/>
            <person name="Op den Camp H."/>
            <person name="Overmann J."/>
            <person name="Amann R."/>
            <person name="Jetten M.S.M."/>
            <person name="Mascher T."/>
            <person name="Medema M.H."/>
            <person name="Devos D.P."/>
            <person name="Kaster A.-K."/>
            <person name="Ovreas L."/>
            <person name="Rohde M."/>
            <person name="Galperin M.Y."/>
            <person name="Jogler C."/>
        </authorList>
    </citation>
    <scope>NUCLEOTIDE SEQUENCE [LARGE SCALE GENOMIC DNA]</scope>
    <source>
        <strain evidence="7 8">K23_9</strain>
    </source>
</reference>
<feature type="domain" description="Aromatic amino acid beta-eliminating lyase/threonine aldolase" evidence="6">
    <location>
        <begin position="6"/>
        <end position="289"/>
    </location>
</feature>
<dbReference type="Pfam" id="PF01212">
    <property type="entry name" value="Beta_elim_lyase"/>
    <property type="match status" value="1"/>
</dbReference>
<dbReference type="OrthoDB" id="9774495at2"/>
<feature type="modified residue" description="N6-(pyridoxal phosphate)lysine" evidence="5">
    <location>
        <position position="202"/>
    </location>
</feature>
<dbReference type="NCBIfam" id="NF041359">
    <property type="entry name" value="GntG_guanitoxin"/>
    <property type="match status" value="1"/>
</dbReference>
<evidence type="ECO:0000313" key="7">
    <source>
        <dbReference type="EMBL" id="QDT08841.1"/>
    </source>
</evidence>
<evidence type="ECO:0000256" key="1">
    <source>
        <dbReference type="ARBA" id="ARBA00001933"/>
    </source>
</evidence>
<evidence type="ECO:0000313" key="8">
    <source>
        <dbReference type="Proteomes" id="UP000319817"/>
    </source>
</evidence>
<dbReference type="EMBL" id="CP036526">
    <property type="protein sequence ID" value="QDT08841.1"/>
    <property type="molecule type" value="Genomic_DNA"/>
</dbReference>
<accession>A0A517NNY5</accession>
<evidence type="ECO:0000259" key="6">
    <source>
        <dbReference type="Pfam" id="PF01212"/>
    </source>
</evidence>